<keyword evidence="3" id="KW-1185">Reference proteome</keyword>
<evidence type="ECO:0000313" key="3">
    <source>
        <dbReference type="Proteomes" id="UP000656042"/>
    </source>
</evidence>
<proteinExistence type="predicted"/>
<protein>
    <recommendedName>
        <fullName evidence="1">DUF4440 domain-containing protein</fullName>
    </recommendedName>
</protein>
<organism evidence="2 3">
    <name type="scientific">Mangrovihabitans endophyticus</name>
    <dbReference type="NCBI Taxonomy" id="1751298"/>
    <lineage>
        <taxon>Bacteria</taxon>
        <taxon>Bacillati</taxon>
        <taxon>Actinomycetota</taxon>
        <taxon>Actinomycetes</taxon>
        <taxon>Micromonosporales</taxon>
        <taxon>Micromonosporaceae</taxon>
        <taxon>Mangrovihabitans</taxon>
    </lineage>
</organism>
<comment type="caution">
    <text evidence="2">The sequence shown here is derived from an EMBL/GenBank/DDBJ whole genome shotgun (WGS) entry which is preliminary data.</text>
</comment>
<feature type="domain" description="DUF4440" evidence="1">
    <location>
        <begin position="22"/>
        <end position="128"/>
    </location>
</feature>
<reference evidence="2" key="2">
    <citation type="submission" date="2020-09" db="EMBL/GenBank/DDBJ databases">
        <authorList>
            <person name="Sun Q."/>
            <person name="Zhou Y."/>
        </authorList>
    </citation>
    <scope>NUCLEOTIDE SEQUENCE</scope>
    <source>
        <strain evidence="2">CGMCC 4.7299</strain>
    </source>
</reference>
<dbReference type="EMBL" id="BMMX01000001">
    <property type="protein sequence ID" value="GGK75802.1"/>
    <property type="molecule type" value="Genomic_DNA"/>
</dbReference>
<dbReference type="Pfam" id="PF14534">
    <property type="entry name" value="DUF4440"/>
    <property type="match status" value="1"/>
</dbReference>
<reference evidence="2" key="1">
    <citation type="journal article" date="2014" name="Int. J. Syst. Evol. Microbiol.">
        <title>Complete genome sequence of Corynebacterium casei LMG S-19264T (=DSM 44701T), isolated from a smear-ripened cheese.</title>
        <authorList>
            <consortium name="US DOE Joint Genome Institute (JGI-PGF)"/>
            <person name="Walter F."/>
            <person name="Albersmeier A."/>
            <person name="Kalinowski J."/>
            <person name="Ruckert C."/>
        </authorList>
    </citation>
    <scope>NUCLEOTIDE SEQUENCE</scope>
    <source>
        <strain evidence="2">CGMCC 4.7299</strain>
    </source>
</reference>
<name>A0A8J3BWK7_9ACTN</name>
<sequence>MTRMNLGSATVRWPDPRTAAQVHAVERRRQRALIDVDLNVLDELFDDTLVHIHAPGLIHGKRQLLEHTATRRAYLDITRGDLVIRLIGEVAVVTGPITNRLRTADGGERTLAGVATQVLRHAEPGGWRFVSFQMTPYGEQAWPALPSEGGQP</sequence>
<dbReference type="Gene3D" id="3.10.450.50">
    <property type="match status" value="1"/>
</dbReference>
<dbReference type="AlphaFoldDB" id="A0A8J3BWK7"/>
<evidence type="ECO:0000313" key="2">
    <source>
        <dbReference type="EMBL" id="GGK75802.1"/>
    </source>
</evidence>
<dbReference type="SUPFAM" id="SSF54427">
    <property type="entry name" value="NTF2-like"/>
    <property type="match status" value="1"/>
</dbReference>
<accession>A0A8J3BWK7</accession>
<evidence type="ECO:0000259" key="1">
    <source>
        <dbReference type="Pfam" id="PF14534"/>
    </source>
</evidence>
<dbReference type="Proteomes" id="UP000656042">
    <property type="component" value="Unassembled WGS sequence"/>
</dbReference>
<dbReference type="InterPro" id="IPR027843">
    <property type="entry name" value="DUF4440"/>
</dbReference>
<dbReference type="InterPro" id="IPR032710">
    <property type="entry name" value="NTF2-like_dom_sf"/>
</dbReference>
<gene>
    <name evidence="2" type="ORF">GCM10012284_07230</name>
</gene>